<accession>A0AA35WQ01</accession>
<evidence type="ECO:0000256" key="7">
    <source>
        <dbReference type="PIRSR" id="PIRSR005902-1"/>
    </source>
</evidence>
<gene>
    <name evidence="8" type="ORF">GBAR_LOCUS16246</name>
</gene>
<feature type="binding site" evidence="7">
    <location>
        <position position="128"/>
    </location>
    <ligand>
        <name>a divalent metal cation</name>
        <dbReference type="ChEBI" id="CHEBI:60240"/>
        <label>1</label>
    </ligand>
</feature>
<dbReference type="Gene3D" id="3.20.20.140">
    <property type="entry name" value="Metal-dependent hydrolases"/>
    <property type="match status" value="1"/>
</dbReference>
<dbReference type="PIRSF" id="PIRSF005902">
    <property type="entry name" value="DNase_TatD"/>
    <property type="match status" value="1"/>
</dbReference>
<reference evidence="8" key="1">
    <citation type="submission" date="2023-03" db="EMBL/GenBank/DDBJ databases">
        <authorList>
            <person name="Steffen K."/>
            <person name="Cardenas P."/>
        </authorList>
    </citation>
    <scope>NUCLEOTIDE SEQUENCE</scope>
</reference>
<keyword evidence="9" id="KW-1185">Reference proteome</keyword>
<sequence>MLSGALRMSSTKRLKLIDIGANLTDAMFRGIYHGKQAHKADLTGVLDRAFDVGLEKIIVTGGNLEQSRQALDLARIDDRLYCTVGVHPTYCSLFTDPNNGCEGDPDRYQEELLVLATSTRAKVVAIGECGLDFERLQFCPKDVQLQYFEKQLILSKKTGLPLFLHCRNAFPEFMGILEKNKEMIVGGVVHSFDGTLEEALTAIDFGLYMGINGCSLKTEENLAVVKRLPLEKLMIETDAPWCDIRPSHTSYEYVRTQFSSKKKEKWEQGTSIKGRNEPRNIIQVLEVVSALHEKPSSQVAEQIYRNTCTLFNWPS</sequence>
<feature type="binding site" evidence="7">
    <location>
        <position position="238"/>
    </location>
    <ligand>
        <name>a divalent metal cation</name>
        <dbReference type="ChEBI" id="CHEBI:60240"/>
        <label>1</label>
    </ligand>
</feature>
<evidence type="ECO:0000256" key="4">
    <source>
        <dbReference type="ARBA" id="ARBA00022801"/>
    </source>
</evidence>
<keyword evidence="2" id="KW-0540">Nuclease</keyword>
<keyword evidence="4" id="KW-0378">Hydrolase</keyword>
<dbReference type="InterPro" id="IPR050891">
    <property type="entry name" value="TatD-type_Hydrolase"/>
</dbReference>
<comment type="function">
    <text evidence="6">Deoxyribonuclease which catalyzes (in vitro) the decatenation of kinetoplast DNA, which are circular DNA catenated to each other, producing linear DNA molecules. Plays an important role in chromosomal segregation and cell cycle progression during eye development probably via its DNA decatenation activity.</text>
</comment>
<dbReference type="GO" id="GO:0046872">
    <property type="term" value="F:metal ion binding"/>
    <property type="evidence" value="ECO:0007669"/>
    <property type="project" value="UniProtKB-KW"/>
</dbReference>
<evidence type="ECO:0000256" key="6">
    <source>
        <dbReference type="ARBA" id="ARBA00045223"/>
    </source>
</evidence>
<dbReference type="Pfam" id="PF01026">
    <property type="entry name" value="TatD_DNase"/>
    <property type="match status" value="1"/>
</dbReference>
<dbReference type="CDD" id="cd01310">
    <property type="entry name" value="TatD_DNAse"/>
    <property type="match status" value="1"/>
</dbReference>
<evidence type="ECO:0000313" key="9">
    <source>
        <dbReference type="Proteomes" id="UP001174909"/>
    </source>
</evidence>
<feature type="binding site" evidence="7">
    <location>
        <position position="190"/>
    </location>
    <ligand>
        <name>a divalent metal cation</name>
        <dbReference type="ChEBI" id="CHEBI:60240"/>
        <label>2</label>
    </ligand>
</feature>
<evidence type="ECO:0000256" key="5">
    <source>
        <dbReference type="ARBA" id="ARBA00039767"/>
    </source>
</evidence>
<dbReference type="GO" id="GO:0008296">
    <property type="term" value="F:3'-5'-DNA exonuclease activity"/>
    <property type="evidence" value="ECO:0007669"/>
    <property type="project" value="TreeGrafter"/>
</dbReference>
<name>A0AA35WQ01_GEOBA</name>
<evidence type="ECO:0000256" key="2">
    <source>
        <dbReference type="ARBA" id="ARBA00022722"/>
    </source>
</evidence>
<evidence type="ECO:0000256" key="3">
    <source>
        <dbReference type="ARBA" id="ARBA00022723"/>
    </source>
</evidence>
<dbReference type="SUPFAM" id="SSF51556">
    <property type="entry name" value="Metallo-dependent hydrolases"/>
    <property type="match status" value="1"/>
</dbReference>
<dbReference type="InterPro" id="IPR032466">
    <property type="entry name" value="Metal_Hydrolase"/>
</dbReference>
<organism evidence="8 9">
    <name type="scientific">Geodia barretti</name>
    <name type="common">Barrett's horny sponge</name>
    <dbReference type="NCBI Taxonomy" id="519541"/>
    <lineage>
        <taxon>Eukaryota</taxon>
        <taxon>Metazoa</taxon>
        <taxon>Porifera</taxon>
        <taxon>Demospongiae</taxon>
        <taxon>Heteroscleromorpha</taxon>
        <taxon>Tetractinellida</taxon>
        <taxon>Astrophorina</taxon>
        <taxon>Geodiidae</taxon>
        <taxon>Geodia</taxon>
    </lineage>
</organism>
<evidence type="ECO:0000256" key="1">
    <source>
        <dbReference type="ARBA" id="ARBA00009275"/>
    </source>
</evidence>
<comment type="similarity">
    <text evidence="1">Belongs to the metallo-dependent hydrolases superfamily. TatD-type hydrolase family.</text>
</comment>
<dbReference type="EMBL" id="CASHTH010002339">
    <property type="protein sequence ID" value="CAI8028494.1"/>
    <property type="molecule type" value="Genomic_DNA"/>
</dbReference>
<comment type="caution">
    <text evidence="8">The sequence shown here is derived from an EMBL/GenBank/DDBJ whole genome shotgun (WGS) entry which is preliminary data.</text>
</comment>
<dbReference type="PROSITE" id="PS01091">
    <property type="entry name" value="TATD_3"/>
    <property type="match status" value="1"/>
</dbReference>
<dbReference type="Proteomes" id="UP001174909">
    <property type="component" value="Unassembled WGS sequence"/>
</dbReference>
<dbReference type="AlphaFoldDB" id="A0AA35WQ01"/>
<dbReference type="GO" id="GO:0005829">
    <property type="term" value="C:cytosol"/>
    <property type="evidence" value="ECO:0007669"/>
    <property type="project" value="TreeGrafter"/>
</dbReference>
<evidence type="ECO:0000313" key="8">
    <source>
        <dbReference type="EMBL" id="CAI8028494.1"/>
    </source>
</evidence>
<dbReference type="PANTHER" id="PTHR10060">
    <property type="entry name" value="TATD FAMILY DEOXYRIBONUCLEASE"/>
    <property type="match status" value="1"/>
</dbReference>
<protein>
    <recommendedName>
        <fullName evidence="5">Deoxyribonuclease TATDN1</fullName>
    </recommendedName>
</protein>
<dbReference type="InterPro" id="IPR018228">
    <property type="entry name" value="DNase_TatD-rel_CS"/>
</dbReference>
<feature type="binding site" evidence="7">
    <location>
        <position position="165"/>
    </location>
    <ligand>
        <name>a divalent metal cation</name>
        <dbReference type="ChEBI" id="CHEBI:60240"/>
        <label>2</label>
    </ligand>
</feature>
<dbReference type="InterPro" id="IPR001130">
    <property type="entry name" value="TatD-like"/>
</dbReference>
<dbReference type="FunFam" id="3.20.20.140:FF:000040">
    <property type="entry name" value="Putative tatD related deoxyribonuclease"/>
    <property type="match status" value="1"/>
</dbReference>
<proteinExistence type="inferred from homology"/>
<dbReference type="PANTHER" id="PTHR10060:SF15">
    <property type="entry name" value="DEOXYRIBONUCLEASE TATDN1"/>
    <property type="match status" value="1"/>
</dbReference>
<keyword evidence="3 7" id="KW-0479">Metal-binding</keyword>